<organism evidence="7 8">
    <name type="scientific">Amycolatopsis rubida</name>
    <dbReference type="NCBI Taxonomy" id="112413"/>
    <lineage>
        <taxon>Bacteria</taxon>
        <taxon>Bacillati</taxon>
        <taxon>Actinomycetota</taxon>
        <taxon>Actinomycetes</taxon>
        <taxon>Pseudonocardiales</taxon>
        <taxon>Pseudonocardiaceae</taxon>
        <taxon>Amycolatopsis</taxon>
    </lineage>
</organism>
<sequence length="382" mass="40534">MREESRLTVVGIGADGWAGLTPEARDAVRQADVVLGAERHLATLPEGLRTRPWPSPLLPALDGILAEQTGRVCVLASGDPFLSGIATTLRDRGHALEVHPSVSSVTLARARLGWSFEETEVVTVVGRAVHRVARALAPHRKLLVLGGSAAELRELLKARGYGDSALTALENLGADDERISDGWTRDPGPLTVFAVLCDGPGLPLIGLPDDAFEHDGQLTKRDLRASALARLAPNPGELLWDVGAGAGSIGIEWSRAHPLNRAVAIERDPARAERIQRNANTLGVPELQVVTGPAPEALAGLPRPDAIFVGGGLTVPGVLDRCVETDARIVAHGVTLEAEQILAAAYARHGGELQRISVEHAKPLGGYTGWTPSRAVTQWSWK</sequence>
<dbReference type="NCBIfam" id="TIGR02467">
    <property type="entry name" value="CbiE"/>
    <property type="match status" value="1"/>
</dbReference>
<dbReference type="GO" id="GO:0009236">
    <property type="term" value="P:cobalamin biosynthetic process"/>
    <property type="evidence" value="ECO:0007669"/>
    <property type="project" value="UniProtKB-UniPathway"/>
</dbReference>
<dbReference type="InterPro" id="IPR014776">
    <property type="entry name" value="4pyrrole_Mease_sub2"/>
</dbReference>
<dbReference type="NCBIfam" id="TIGR02469">
    <property type="entry name" value="CbiT"/>
    <property type="match status" value="1"/>
</dbReference>
<dbReference type="Gene3D" id="3.30.950.10">
    <property type="entry name" value="Methyltransferase, Cobalt-precorrin-4 Transmethylase, Domain 2"/>
    <property type="match status" value="1"/>
</dbReference>
<evidence type="ECO:0000256" key="1">
    <source>
        <dbReference type="ARBA" id="ARBA00004953"/>
    </source>
</evidence>
<name>A0A1I5ZA89_9PSEU</name>
<keyword evidence="4 7" id="KW-0808">Transferase</keyword>
<keyword evidence="5" id="KW-0949">S-adenosyl-L-methionine</keyword>
<dbReference type="Pfam" id="PF00590">
    <property type="entry name" value="TP_methylase"/>
    <property type="match status" value="1"/>
</dbReference>
<dbReference type="InterPro" id="IPR012818">
    <property type="entry name" value="CbiE"/>
</dbReference>
<proteinExistence type="predicted"/>
<evidence type="ECO:0000256" key="5">
    <source>
        <dbReference type="ARBA" id="ARBA00022691"/>
    </source>
</evidence>
<dbReference type="SUPFAM" id="SSF53790">
    <property type="entry name" value="Tetrapyrrole methylase"/>
    <property type="match status" value="1"/>
</dbReference>
<gene>
    <name evidence="7" type="ORF">SAMN05421854_114109</name>
</gene>
<dbReference type="Proteomes" id="UP000199137">
    <property type="component" value="Unassembled WGS sequence"/>
</dbReference>
<dbReference type="STRING" id="112413.SAMN05421854_114109"/>
<evidence type="ECO:0000256" key="2">
    <source>
        <dbReference type="ARBA" id="ARBA00022573"/>
    </source>
</evidence>
<dbReference type="OrthoDB" id="9787825at2"/>
<feature type="domain" description="Tetrapyrrole methylase" evidence="6">
    <location>
        <begin position="6"/>
        <end position="179"/>
    </location>
</feature>
<evidence type="ECO:0000313" key="7">
    <source>
        <dbReference type="EMBL" id="SFQ53037.1"/>
    </source>
</evidence>
<dbReference type="InterPro" id="IPR029063">
    <property type="entry name" value="SAM-dependent_MTases_sf"/>
</dbReference>
<reference evidence="7 8" key="1">
    <citation type="submission" date="2016-10" db="EMBL/GenBank/DDBJ databases">
        <authorList>
            <person name="de Groot N.N."/>
        </authorList>
    </citation>
    <scope>NUCLEOTIDE SEQUENCE [LARGE SCALE GENOMIC DNA]</scope>
    <source>
        <strain evidence="7 8">DSM 44637</strain>
    </source>
</reference>
<dbReference type="InterPro" id="IPR050714">
    <property type="entry name" value="Cobalamin_biosynth_MTase"/>
</dbReference>
<dbReference type="PIRSF" id="PIRSF036428">
    <property type="entry name" value="CobL"/>
    <property type="match status" value="1"/>
</dbReference>
<dbReference type="Gene3D" id="3.40.1010.10">
    <property type="entry name" value="Cobalt-precorrin-4 Transmethylase, Domain 1"/>
    <property type="match status" value="1"/>
</dbReference>
<dbReference type="RefSeq" id="WP_093576263.1">
    <property type="nucleotide sequence ID" value="NZ_FOWC01000014.1"/>
</dbReference>
<dbReference type="GO" id="GO:0008276">
    <property type="term" value="F:protein methyltransferase activity"/>
    <property type="evidence" value="ECO:0007669"/>
    <property type="project" value="InterPro"/>
</dbReference>
<dbReference type="InterPro" id="IPR035996">
    <property type="entry name" value="4pyrrol_Methylase_sf"/>
</dbReference>
<dbReference type="AlphaFoldDB" id="A0A1I5ZA89"/>
<protein>
    <submittedName>
        <fullName evidence="7">Precorrin-6Y C5,15-methyltransferase (Decarboxylating)</fullName>
    </submittedName>
</protein>
<dbReference type="CDD" id="cd11644">
    <property type="entry name" value="Precorrin-6Y-MT"/>
    <property type="match status" value="1"/>
</dbReference>
<keyword evidence="2" id="KW-0169">Cobalamin biosynthesis</keyword>
<evidence type="ECO:0000256" key="3">
    <source>
        <dbReference type="ARBA" id="ARBA00022603"/>
    </source>
</evidence>
<accession>A0A1I5ZA89</accession>
<dbReference type="GO" id="GO:0032259">
    <property type="term" value="P:methylation"/>
    <property type="evidence" value="ECO:0007669"/>
    <property type="project" value="UniProtKB-KW"/>
</dbReference>
<evidence type="ECO:0000259" key="6">
    <source>
        <dbReference type="Pfam" id="PF00590"/>
    </source>
</evidence>
<dbReference type="EMBL" id="FOWC01000014">
    <property type="protein sequence ID" value="SFQ53037.1"/>
    <property type="molecule type" value="Genomic_DNA"/>
</dbReference>
<dbReference type="PANTHER" id="PTHR43182:SF1">
    <property type="entry name" value="COBALT-PRECORRIN-7 C(5)-METHYLTRANSFERASE"/>
    <property type="match status" value="1"/>
</dbReference>
<dbReference type="SUPFAM" id="SSF53335">
    <property type="entry name" value="S-adenosyl-L-methionine-dependent methyltransferases"/>
    <property type="match status" value="1"/>
</dbReference>
<dbReference type="Gene3D" id="3.40.50.150">
    <property type="entry name" value="Vaccinia Virus protein VP39"/>
    <property type="match status" value="1"/>
</dbReference>
<dbReference type="InterPro" id="IPR014777">
    <property type="entry name" value="4pyrrole_Mease_sub1"/>
</dbReference>
<dbReference type="InterPro" id="IPR000878">
    <property type="entry name" value="4pyrrol_Mease"/>
</dbReference>
<dbReference type="InterPro" id="IPR014008">
    <property type="entry name" value="Cbl_synth_MTase_CbiT"/>
</dbReference>
<keyword evidence="3 7" id="KW-0489">Methyltransferase</keyword>
<dbReference type="InterPro" id="IPR006365">
    <property type="entry name" value="Cbl_synth_CobL"/>
</dbReference>
<evidence type="ECO:0000256" key="4">
    <source>
        <dbReference type="ARBA" id="ARBA00022679"/>
    </source>
</evidence>
<evidence type="ECO:0000313" key="8">
    <source>
        <dbReference type="Proteomes" id="UP000199137"/>
    </source>
</evidence>
<comment type="pathway">
    <text evidence="1">Cofactor biosynthesis; adenosylcobalamin biosynthesis.</text>
</comment>
<dbReference type="PANTHER" id="PTHR43182">
    <property type="entry name" value="COBALT-PRECORRIN-6B C(15)-METHYLTRANSFERASE (DECARBOXYLATING)"/>
    <property type="match status" value="1"/>
</dbReference>
<dbReference type="UniPathway" id="UPA00148"/>